<feature type="transmembrane region" description="Helical" evidence="7">
    <location>
        <begin position="36"/>
        <end position="59"/>
    </location>
</feature>
<evidence type="ECO:0000256" key="6">
    <source>
        <dbReference type="SAM" id="MobiDB-lite"/>
    </source>
</evidence>
<feature type="compositionally biased region" description="Polar residues" evidence="6">
    <location>
        <begin position="591"/>
        <end position="616"/>
    </location>
</feature>
<evidence type="ECO:0000313" key="10">
    <source>
        <dbReference type="Proteomes" id="UP000193560"/>
    </source>
</evidence>
<evidence type="ECO:0000256" key="2">
    <source>
        <dbReference type="ARBA" id="ARBA00022692"/>
    </source>
</evidence>
<feature type="compositionally biased region" description="Low complexity" evidence="6">
    <location>
        <begin position="569"/>
        <end position="584"/>
    </location>
</feature>
<dbReference type="PANTHER" id="PTHR16189:SF3">
    <property type="entry name" value="AMINO ACID TRANSPORTER TRANSMEMBRANE DOMAIN-CONTAINING PROTEIN"/>
    <property type="match status" value="1"/>
</dbReference>
<feature type="transmembrane region" description="Helical" evidence="7">
    <location>
        <begin position="182"/>
        <end position="202"/>
    </location>
</feature>
<feature type="region of interest" description="Disordered" evidence="6">
    <location>
        <begin position="463"/>
        <end position="482"/>
    </location>
</feature>
<dbReference type="Gene3D" id="1.20.1740.10">
    <property type="entry name" value="Amino acid/polyamine transporter I"/>
    <property type="match status" value="1"/>
</dbReference>
<evidence type="ECO:0000256" key="5">
    <source>
        <dbReference type="SAM" id="Coils"/>
    </source>
</evidence>
<feature type="compositionally biased region" description="Polar residues" evidence="6">
    <location>
        <begin position="463"/>
        <end position="476"/>
    </location>
</feature>
<feature type="transmembrane region" description="Helical" evidence="7">
    <location>
        <begin position="222"/>
        <end position="241"/>
    </location>
</feature>
<feature type="transmembrane region" description="Helical" evidence="7">
    <location>
        <begin position="738"/>
        <end position="758"/>
    </location>
</feature>
<dbReference type="GO" id="GO:0016020">
    <property type="term" value="C:membrane"/>
    <property type="evidence" value="ECO:0007669"/>
    <property type="project" value="UniProtKB-SubCell"/>
</dbReference>
<evidence type="ECO:0000256" key="7">
    <source>
        <dbReference type="SAM" id="Phobius"/>
    </source>
</evidence>
<name>A0A1X2INR0_9FUNG</name>
<feature type="transmembrane region" description="Helical" evidence="7">
    <location>
        <begin position="95"/>
        <end position="116"/>
    </location>
</feature>
<dbReference type="OrthoDB" id="294541at2759"/>
<evidence type="ECO:0000313" key="9">
    <source>
        <dbReference type="EMBL" id="ORZ19653.1"/>
    </source>
</evidence>
<feature type="coiled-coil region" evidence="5">
    <location>
        <begin position="698"/>
        <end position="725"/>
    </location>
</feature>
<feature type="transmembrane region" description="Helical" evidence="7">
    <location>
        <begin position="331"/>
        <end position="351"/>
    </location>
</feature>
<feature type="region of interest" description="Disordered" evidence="6">
    <location>
        <begin position="531"/>
        <end position="669"/>
    </location>
</feature>
<organism evidence="9 10">
    <name type="scientific">Absidia repens</name>
    <dbReference type="NCBI Taxonomy" id="90262"/>
    <lineage>
        <taxon>Eukaryota</taxon>
        <taxon>Fungi</taxon>
        <taxon>Fungi incertae sedis</taxon>
        <taxon>Mucoromycota</taxon>
        <taxon>Mucoromycotina</taxon>
        <taxon>Mucoromycetes</taxon>
        <taxon>Mucorales</taxon>
        <taxon>Cunninghamellaceae</taxon>
        <taxon>Absidia</taxon>
    </lineage>
</organism>
<dbReference type="Proteomes" id="UP000193560">
    <property type="component" value="Unassembled WGS sequence"/>
</dbReference>
<feature type="transmembrane region" description="Helical" evidence="7">
    <location>
        <begin position="296"/>
        <end position="319"/>
    </location>
</feature>
<dbReference type="InterPro" id="IPR013057">
    <property type="entry name" value="AA_transpt_TM"/>
</dbReference>
<dbReference type="Pfam" id="PF01490">
    <property type="entry name" value="Aa_trans"/>
    <property type="match status" value="1"/>
</dbReference>
<dbReference type="PANTHER" id="PTHR16189">
    <property type="entry name" value="TRANSMEMBRANE PROTEIN 104-RELATED"/>
    <property type="match status" value="1"/>
</dbReference>
<feature type="compositionally biased region" description="Polar residues" evidence="6">
    <location>
        <begin position="531"/>
        <end position="546"/>
    </location>
</feature>
<reference evidence="9 10" key="1">
    <citation type="submission" date="2016-07" db="EMBL/GenBank/DDBJ databases">
        <title>Pervasive Adenine N6-methylation of Active Genes in Fungi.</title>
        <authorList>
            <consortium name="DOE Joint Genome Institute"/>
            <person name="Mondo S.J."/>
            <person name="Dannebaum R.O."/>
            <person name="Kuo R.C."/>
            <person name="Labutti K."/>
            <person name="Haridas S."/>
            <person name="Kuo A."/>
            <person name="Salamov A."/>
            <person name="Ahrendt S.R."/>
            <person name="Lipzen A."/>
            <person name="Sullivan W."/>
            <person name="Andreopoulos W.B."/>
            <person name="Clum A."/>
            <person name="Lindquist E."/>
            <person name="Daum C."/>
            <person name="Ramamoorthy G.K."/>
            <person name="Gryganskyi A."/>
            <person name="Culley D."/>
            <person name="Magnuson J.K."/>
            <person name="James T.Y."/>
            <person name="O'Malley M.A."/>
            <person name="Stajich J.E."/>
            <person name="Spatafora J.W."/>
            <person name="Visel A."/>
            <person name="Grigoriev I.V."/>
        </authorList>
    </citation>
    <scope>NUCLEOTIDE SEQUENCE [LARGE SCALE GENOMIC DNA]</scope>
    <source>
        <strain evidence="9 10">NRRL 1336</strain>
    </source>
</reference>
<feature type="transmembrane region" description="Helical" evidence="7">
    <location>
        <begin position="156"/>
        <end position="175"/>
    </location>
</feature>
<keyword evidence="3 7" id="KW-1133">Transmembrane helix</keyword>
<keyword evidence="2 7" id="KW-0812">Transmembrane</keyword>
<evidence type="ECO:0000256" key="3">
    <source>
        <dbReference type="ARBA" id="ARBA00022989"/>
    </source>
</evidence>
<dbReference type="AlphaFoldDB" id="A0A1X2INR0"/>
<gene>
    <name evidence="9" type="ORF">BCR42DRAFT_410197</name>
</gene>
<proteinExistence type="predicted"/>
<feature type="domain" description="Amino acid transporter transmembrane" evidence="8">
    <location>
        <begin position="12"/>
        <end position="323"/>
    </location>
</feature>
<evidence type="ECO:0000256" key="1">
    <source>
        <dbReference type="ARBA" id="ARBA00004370"/>
    </source>
</evidence>
<evidence type="ECO:0000256" key="4">
    <source>
        <dbReference type="ARBA" id="ARBA00023136"/>
    </source>
</evidence>
<comment type="subcellular location">
    <subcellularLocation>
        <location evidence="1">Membrane</location>
    </subcellularLocation>
</comment>
<keyword evidence="5" id="KW-0175">Coiled coil</keyword>
<sequence length="771" mass="83144">MSTVSGIGSFGSMALLVSSMTGPGLATIPAMFQQSGWLAPLCIFIIVGFLSGCSALFVCEALSNIRGNEKFQAKVELTTIAQVYLGKKYHYFFQIMLYLALQAVNVSSIILAAQTFDGMLITIFNGTCGLGVNPGGWFCRTDHVVQGNSPFSSDDYYIFTFGFLLTAIMVIPLGFFSLVENIAVQMTSFVVLIAILLQWLVAFGQHGFDPSLLPAAGGNSTTVLGIVIFNYSYITTIPSWVNSLKPDVNIHRVLWISVIISTIFYILLGICGAMSYQMTASSDILAILTQGGTTASLVTCYLFPVAALVTSIPVFTIVIRSNLLRGQICSSPWAVFWSNFLPWIICIPLQTKDYVGTLQNWSSLFFQSTVNFILPFVLYFVSRRVVASVEPFGEQREEVEAAAVAIASGLAPPPLSPKPPTIHSPGLQHDVADEEEKKNDVVMYNPEDDCSISIRRSSIAPSNKLSRLEQQSSHFSRSPRFPLGSRVVNQSVISNSMFSPPTSPRYGGGGVNDPHATVIPTIVCSEIETNQAGDSPRIDNNNGSNQHPPPPSSPTMLVTAPQDESPRVSTSSSAGNTSTTLASAKGLGITDSKSSPNVNTAPAATNVVSPTSSDPQSPKKRLQPQSPSQRHPPGSLSPDMAVTATTPATPPHQSNQQTPHSPSKQHGVNTHSMIASALSLRSYAVAPDEKAHHDEKGHDDDTKQLDNEQLEAEEEQEQDAALRGKFIAFKKRPRFNPFYLAVISSGAMGIAIVFMIIYDLTLLGMGDDVFG</sequence>
<feature type="compositionally biased region" description="Polar residues" evidence="6">
    <location>
        <begin position="652"/>
        <end position="669"/>
    </location>
</feature>
<dbReference type="EMBL" id="MCGE01000007">
    <property type="protein sequence ID" value="ORZ19653.1"/>
    <property type="molecule type" value="Genomic_DNA"/>
</dbReference>
<dbReference type="STRING" id="90262.A0A1X2INR0"/>
<accession>A0A1X2INR0</accession>
<evidence type="ECO:0000259" key="8">
    <source>
        <dbReference type="Pfam" id="PF01490"/>
    </source>
</evidence>
<keyword evidence="4 7" id="KW-0472">Membrane</keyword>
<feature type="transmembrane region" description="Helical" evidence="7">
    <location>
        <begin position="253"/>
        <end position="276"/>
    </location>
</feature>
<keyword evidence="10" id="KW-1185">Reference proteome</keyword>
<protein>
    <recommendedName>
        <fullName evidence="8">Amino acid transporter transmembrane domain-containing protein</fullName>
    </recommendedName>
</protein>
<comment type="caution">
    <text evidence="9">The sequence shown here is derived from an EMBL/GenBank/DDBJ whole genome shotgun (WGS) entry which is preliminary data.</text>
</comment>
<feature type="transmembrane region" description="Helical" evidence="7">
    <location>
        <begin position="363"/>
        <end position="381"/>
    </location>
</feature>